<evidence type="ECO:0000313" key="2">
    <source>
        <dbReference type="EMBL" id="CAG6728294.1"/>
    </source>
</evidence>
<dbReference type="EMBL" id="HBUF01545382">
    <property type="protein sequence ID" value="CAG6756724.1"/>
    <property type="molecule type" value="Transcribed_RNA"/>
</dbReference>
<dbReference type="EMBL" id="HBUF01545381">
    <property type="protein sequence ID" value="CAG6756722.1"/>
    <property type="molecule type" value="Transcribed_RNA"/>
</dbReference>
<dbReference type="PANTHER" id="PTHR10174">
    <property type="entry name" value="ALPHA-TOCOPHEROL TRANSFER PROTEIN-RELATED"/>
    <property type="match status" value="1"/>
</dbReference>
<dbReference type="Pfam" id="PF00650">
    <property type="entry name" value="CRAL_TRIO"/>
    <property type="match status" value="1"/>
</dbReference>
<dbReference type="InterPro" id="IPR001251">
    <property type="entry name" value="CRAL-TRIO_dom"/>
</dbReference>
<dbReference type="InterPro" id="IPR036865">
    <property type="entry name" value="CRAL-TRIO_dom_sf"/>
</dbReference>
<dbReference type="PROSITE" id="PS50191">
    <property type="entry name" value="CRAL_TRIO"/>
    <property type="match status" value="1"/>
</dbReference>
<reference evidence="2" key="1">
    <citation type="submission" date="2021-05" db="EMBL/GenBank/DDBJ databases">
        <authorList>
            <person name="Alioto T."/>
            <person name="Alioto T."/>
            <person name="Gomez Garrido J."/>
        </authorList>
    </citation>
    <scope>NUCLEOTIDE SEQUENCE</scope>
</reference>
<dbReference type="EMBL" id="HBUF01167442">
    <property type="protein sequence ID" value="CAG6651393.1"/>
    <property type="molecule type" value="Transcribed_RNA"/>
</dbReference>
<dbReference type="EMBL" id="HBUF01167444">
    <property type="protein sequence ID" value="CAG6651395.1"/>
    <property type="molecule type" value="Transcribed_RNA"/>
</dbReference>
<dbReference type="EMBL" id="HBUF01375974">
    <property type="protein sequence ID" value="CAG6728294.1"/>
    <property type="molecule type" value="Transcribed_RNA"/>
</dbReference>
<dbReference type="EMBL" id="HBUF01545383">
    <property type="protein sequence ID" value="CAG6756726.1"/>
    <property type="molecule type" value="Transcribed_RNA"/>
</dbReference>
<accession>A0A8D9DUE6</accession>
<dbReference type="EMBL" id="HBUF01225983">
    <property type="protein sequence ID" value="CAG6671390.1"/>
    <property type="molecule type" value="Transcribed_RNA"/>
</dbReference>
<feature type="domain" description="CRAL-TRIO" evidence="1">
    <location>
        <begin position="151"/>
        <end position="248"/>
    </location>
</feature>
<dbReference type="GO" id="GO:0016020">
    <property type="term" value="C:membrane"/>
    <property type="evidence" value="ECO:0007669"/>
    <property type="project" value="TreeGrafter"/>
</dbReference>
<organism evidence="2">
    <name type="scientific">Cacopsylla melanoneura</name>
    <dbReference type="NCBI Taxonomy" id="428564"/>
    <lineage>
        <taxon>Eukaryota</taxon>
        <taxon>Metazoa</taxon>
        <taxon>Ecdysozoa</taxon>
        <taxon>Arthropoda</taxon>
        <taxon>Hexapoda</taxon>
        <taxon>Insecta</taxon>
        <taxon>Pterygota</taxon>
        <taxon>Neoptera</taxon>
        <taxon>Paraneoptera</taxon>
        <taxon>Hemiptera</taxon>
        <taxon>Sternorrhyncha</taxon>
        <taxon>Psylloidea</taxon>
        <taxon>Psyllidae</taxon>
        <taxon>Psyllinae</taxon>
        <taxon>Cacopsylla</taxon>
    </lineage>
</organism>
<dbReference type="PANTHER" id="PTHR10174:SF222">
    <property type="entry name" value="GH10083P-RELATED"/>
    <property type="match status" value="1"/>
</dbReference>
<protein>
    <submittedName>
        <fullName evidence="2">Alpha-tocopherol transfer protein-like</fullName>
    </submittedName>
</protein>
<sequence length="302" mass="35115">MAESIVTPLSQNIIDKIQHQAEYPGDDEKDYCMQIIRQWLSTSPHLPQNLSDDYIYRYLFGCKFNIQETKTKLENYLVLRAQHPQIYANPDIKEFETTGVSLAILPNATPDGCRVYCIYDHSDDYDLTTVLKNFLMLTQYVAHHEKHPVHGFIIMMKAENMSLKKYLKWTPMLLKLSVENIKNTPEAMKGIFIVDAPDYVKPILDLIKKFASQKISERIYFNEPSKLFEMLPKDIVPHEFGGDANSIVKMGDKILNCFEKEVPWFEEQDNYKADLDLYRQTHKEVEVDTFGVQGSFRKLAVD</sequence>
<dbReference type="EMBL" id="HBUF01375973">
    <property type="protein sequence ID" value="CAG6728293.1"/>
    <property type="molecule type" value="Transcribed_RNA"/>
</dbReference>
<evidence type="ECO:0000259" key="1">
    <source>
        <dbReference type="PROSITE" id="PS50191"/>
    </source>
</evidence>
<proteinExistence type="predicted"/>
<dbReference type="EMBL" id="HBUF01225982">
    <property type="protein sequence ID" value="CAG6671388.1"/>
    <property type="molecule type" value="Transcribed_RNA"/>
</dbReference>
<dbReference type="EMBL" id="HBUF01225981">
    <property type="protein sequence ID" value="CAG6671386.1"/>
    <property type="molecule type" value="Transcribed_RNA"/>
</dbReference>
<name>A0A8D9DUE6_9HEMI</name>
<dbReference type="EMBL" id="HBUF01167443">
    <property type="protein sequence ID" value="CAG6651394.1"/>
    <property type="molecule type" value="Transcribed_RNA"/>
</dbReference>
<dbReference type="SUPFAM" id="SSF46938">
    <property type="entry name" value="CRAL/TRIO N-terminal domain"/>
    <property type="match status" value="1"/>
</dbReference>
<dbReference type="SMART" id="SM00516">
    <property type="entry name" value="SEC14"/>
    <property type="match status" value="1"/>
</dbReference>
<dbReference type="SUPFAM" id="SSF52087">
    <property type="entry name" value="CRAL/TRIO domain"/>
    <property type="match status" value="1"/>
</dbReference>
<dbReference type="CDD" id="cd00170">
    <property type="entry name" value="SEC14"/>
    <property type="match status" value="1"/>
</dbReference>
<dbReference type="EMBL" id="HBUF01225984">
    <property type="protein sequence ID" value="CAG6671392.1"/>
    <property type="molecule type" value="Transcribed_RNA"/>
</dbReference>
<dbReference type="AlphaFoldDB" id="A0A8D9DUE6"/>
<dbReference type="EMBL" id="HBUF01167445">
    <property type="protein sequence ID" value="CAG6651396.1"/>
    <property type="molecule type" value="Transcribed_RNA"/>
</dbReference>
<dbReference type="GO" id="GO:1902936">
    <property type="term" value="F:phosphatidylinositol bisphosphate binding"/>
    <property type="evidence" value="ECO:0007669"/>
    <property type="project" value="TreeGrafter"/>
</dbReference>
<dbReference type="InterPro" id="IPR036273">
    <property type="entry name" value="CRAL/TRIO_N_dom_sf"/>
</dbReference>
<dbReference type="Gene3D" id="1.10.8.20">
    <property type="entry name" value="N-terminal domain of phosphatidylinositol transfer protein sec14p"/>
    <property type="match status" value="1"/>
</dbReference>
<dbReference type="Gene3D" id="3.40.525.10">
    <property type="entry name" value="CRAL-TRIO lipid binding domain"/>
    <property type="match status" value="1"/>
</dbReference>